<sequence length="138" mass="16578">MLSCMVFAQNTDKRVERIKALRVAFISERLDLSTEEAQRFWPVFNQFDDKQIELQRQKKQLLFKLRHENVATLSDKETARLMEQEDQLETEIQNNKRQLAKDLQGIIPNQKILMLKQLEVEFKTKLLQQMKNRRRFGN</sequence>
<dbReference type="AlphaFoldDB" id="A0A4Z0LDH6"/>
<protein>
    <submittedName>
        <fullName evidence="1">Sensor of ECF-type sigma factor</fullName>
    </submittedName>
</protein>
<proteinExistence type="predicted"/>
<evidence type="ECO:0000313" key="2">
    <source>
        <dbReference type="Proteomes" id="UP000297407"/>
    </source>
</evidence>
<accession>A0A4Z0LDH6</accession>
<gene>
    <name evidence="1" type="ORF">E4635_01100</name>
</gene>
<dbReference type="EMBL" id="SRLH01000001">
    <property type="protein sequence ID" value="TGD59913.1"/>
    <property type="molecule type" value="Genomic_DNA"/>
</dbReference>
<comment type="caution">
    <text evidence="1">The sequence shown here is derived from an EMBL/GenBank/DDBJ whole genome shotgun (WGS) entry which is preliminary data.</text>
</comment>
<reference evidence="1 2" key="1">
    <citation type="submission" date="2019-04" db="EMBL/GenBank/DDBJ databases">
        <title>Flavobacterium sp. strain DS2-A Genome sequencing and assembly.</title>
        <authorList>
            <person name="Kim I."/>
        </authorList>
    </citation>
    <scope>NUCLEOTIDE SEQUENCE [LARGE SCALE GENOMIC DNA]</scope>
    <source>
        <strain evidence="1 2">DS2-A</strain>
    </source>
</reference>
<organism evidence="1 2">
    <name type="scientific">Flavobacterium humi</name>
    <dbReference type="NCBI Taxonomy" id="2562683"/>
    <lineage>
        <taxon>Bacteria</taxon>
        <taxon>Pseudomonadati</taxon>
        <taxon>Bacteroidota</taxon>
        <taxon>Flavobacteriia</taxon>
        <taxon>Flavobacteriales</taxon>
        <taxon>Flavobacteriaceae</taxon>
        <taxon>Flavobacterium</taxon>
    </lineage>
</organism>
<keyword evidence="2" id="KW-1185">Reference proteome</keyword>
<dbReference type="Proteomes" id="UP000297407">
    <property type="component" value="Unassembled WGS sequence"/>
</dbReference>
<name>A0A4Z0LDH6_9FLAO</name>
<dbReference type="OrthoDB" id="675330at2"/>
<evidence type="ECO:0000313" key="1">
    <source>
        <dbReference type="EMBL" id="TGD59913.1"/>
    </source>
</evidence>